<evidence type="ECO:0000313" key="2">
    <source>
        <dbReference type="Proteomes" id="UP000613022"/>
    </source>
</evidence>
<proteinExistence type="predicted"/>
<gene>
    <name evidence="1" type="ORF">H9R40_14650</name>
</gene>
<dbReference type="AlphaFoldDB" id="A0AAW3XKH4"/>
<organism evidence="1 2">
    <name type="scientific">Enterobacter kobei</name>
    <dbReference type="NCBI Taxonomy" id="208224"/>
    <lineage>
        <taxon>Bacteria</taxon>
        <taxon>Pseudomonadati</taxon>
        <taxon>Pseudomonadota</taxon>
        <taxon>Gammaproteobacteria</taxon>
        <taxon>Enterobacterales</taxon>
        <taxon>Enterobacteriaceae</taxon>
        <taxon>Enterobacter</taxon>
        <taxon>Enterobacter cloacae complex</taxon>
    </lineage>
</organism>
<reference evidence="1" key="1">
    <citation type="submission" date="2020-08" db="EMBL/GenBank/DDBJ databases">
        <title>Distribution of Beta-Lactamase Producing Gram-Negative Bacterial Isolates in Isabela River of Santo Domingo, Dominican Republic.</title>
        <authorList>
            <person name="Calderon V."/>
            <person name="Del Rosario C."/>
            <person name="Duarte A."/>
            <person name="Bonnelly R."/>
            <person name="Barauna R."/>
            <person name="Ramos R.T."/>
            <person name="Perdomo O.P."/>
            <person name="Rodriguez De Francisco L.E."/>
            <person name="Franco De Los Santos E.F."/>
        </authorList>
    </citation>
    <scope>NUCLEOTIDE SEQUENCE</scope>
    <source>
        <strain evidence="1">INTEC_BI4_1.1</strain>
    </source>
</reference>
<dbReference type="EMBL" id="JACSEP010000034">
    <property type="protein sequence ID" value="MBC6324456.1"/>
    <property type="molecule type" value="Genomic_DNA"/>
</dbReference>
<name>A0AAW3XKH4_9ENTR</name>
<dbReference type="RefSeq" id="WP_038435608.1">
    <property type="nucleotide sequence ID" value="NZ_JAANZQ010000022.1"/>
</dbReference>
<evidence type="ECO:0000313" key="1">
    <source>
        <dbReference type="EMBL" id="MBC6324456.1"/>
    </source>
</evidence>
<dbReference type="Proteomes" id="UP000613022">
    <property type="component" value="Unassembled WGS sequence"/>
</dbReference>
<protein>
    <submittedName>
        <fullName evidence="1">Uncharacterized protein</fullName>
    </submittedName>
</protein>
<sequence>MKTLPNENVAEIKRMIQESRTAGFTRLSGSSKAERKANFMLSLGLDEQGNPIKEERIVNRKAHIVR</sequence>
<comment type="caution">
    <text evidence="1">The sequence shown here is derived from an EMBL/GenBank/DDBJ whole genome shotgun (WGS) entry which is preliminary data.</text>
</comment>
<accession>A0AAW3XKH4</accession>